<evidence type="ECO:0008006" key="4">
    <source>
        <dbReference type="Google" id="ProtNLM"/>
    </source>
</evidence>
<sequence>MNLTLLLTAAAFALLFPSPAPPTKVSDLERCVVPPMEFDKTYKERLTNVIHPDKWKETPRIDEIDNIRNILGQELTKHNYDVATTKEKTAWKKGFLPIAYQCLADFISDKNERWRKEYLDLVKDFNVAQLNQQAFNEISNTLMLNLQTFADMQRRLLSVEEVYLRNLEAIPTTYPAVGTQGLEA</sequence>
<keyword evidence="1" id="KW-0732">Signal</keyword>
<accession>A0A450ZRJ6</accession>
<gene>
    <name evidence="3" type="ORF">BECKTUN1418E_GA0071001_10831</name>
    <name evidence="2" type="ORF">BECKTUN1418F_GA0071002_10851</name>
</gene>
<reference evidence="2" key="1">
    <citation type="submission" date="2019-02" db="EMBL/GenBank/DDBJ databases">
        <authorList>
            <person name="Gruber-Vodicka R. H."/>
            <person name="Seah K. B. B."/>
        </authorList>
    </citation>
    <scope>NUCLEOTIDE SEQUENCE</scope>
    <source>
        <strain evidence="3">BECK_BY2</strain>
        <strain evidence="2">BECK_BY3</strain>
    </source>
</reference>
<protein>
    <recommendedName>
        <fullName evidence="4">J domain-containing protein</fullName>
    </recommendedName>
</protein>
<evidence type="ECO:0000313" key="3">
    <source>
        <dbReference type="EMBL" id="VFK62590.1"/>
    </source>
</evidence>
<proteinExistence type="predicted"/>
<evidence type="ECO:0000256" key="1">
    <source>
        <dbReference type="SAM" id="SignalP"/>
    </source>
</evidence>
<organism evidence="2">
    <name type="scientific">Candidatus Kentrum sp. TUN</name>
    <dbReference type="NCBI Taxonomy" id="2126343"/>
    <lineage>
        <taxon>Bacteria</taxon>
        <taxon>Pseudomonadati</taxon>
        <taxon>Pseudomonadota</taxon>
        <taxon>Gammaproteobacteria</taxon>
        <taxon>Candidatus Kentrum</taxon>
    </lineage>
</organism>
<dbReference type="EMBL" id="CAADFY010000085">
    <property type="protein sequence ID" value="VFK56331.1"/>
    <property type="molecule type" value="Genomic_DNA"/>
</dbReference>
<feature type="signal peptide" evidence="1">
    <location>
        <begin position="1"/>
        <end position="20"/>
    </location>
</feature>
<evidence type="ECO:0000313" key="2">
    <source>
        <dbReference type="EMBL" id="VFK56331.1"/>
    </source>
</evidence>
<feature type="chain" id="PRO_5036113588" description="J domain-containing protein" evidence="1">
    <location>
        <begin position="21"/>
        <end position="184"/>
    </location>
</feature>
<dbReference type="AlphaFoldDB" id="A0A450ZRJ6"/>
<name>A0A450ZRJ6_9GAMM</name>
<dbReference type="EMBL" id="CAADFV010000083">
    <property type="protein sequence ID" value="VFK62590.1"/>
    <property type="molecule type" value="Genomic_DNA"/>
</dbReference>